<protein>
    <recommendedName>
        <fullName evidence="4">Pentatricopeptide repeat-containing protein</fullName>
    </recommendedName>
</protein>
<dbReference type="PANTHER" id="PTHR47926">
    <property type="entry name" value="PENTATRICOPEPTIDE REPEAT-CONTAINING PROTEIN"/>
    <property type="match status" value="1"/>
</dbReference>
<dbReference type="GO" id="GO:0003723">
    <property type="term" value="F:RNA binding"/>
    <property type="evidence" value="ECO:0007669"/>
    <property type="project" value="InterPro"/>
</dbReference>
<evidence type="ECO:0008006" key="4">
    <source>
        <dbReference type="Google" id="ProtNLM"/>
    </source>
</evidence>
<dbReference type="OrthoDB" id="1845550at2759"/>
<keyword evidence="3" id="KW-1185">Reference proteome</keyword>
<dbReference type="EMBL" id="CACTIH010002109">
    <property type="protein sequence ID" value="CAA2973532.1"/>
    <property type="molecule type" value="Genomic_DNA"/>
</dbReference>
<dbReference type="InterPro" id="IPR046848">
    <property type="entry name" value="E_motif"/>
</dbReference>
<sequence length="242" mass="27276">MKPDKVTFIGLLMTCSHLGLIEKGLGLFESMSSKYRLYPETDHMACMVDMLARGGKLEEARELANTYLGNSSVEVSSVEALLGSYSTQGDIMGAELGEQLQNLKPHNEMSYVMLSNLYSASGQWKEAEIVRRVMADQRVKKMPGCSWIEVRNEVTAFVAGRIQSSFMDEEIMKFLDWYLKIALVSAAIGGSMEFFMIKTGFYDKVTVLESEKRAWENSPEAQAVREALNPWRDHDKQARKSS</sequence>
<dbReference type="PANTHER" id="PTHR47926:SF465">
    <property type="entry name" value="PENTATRICOPEPTIDE REPEAT (PPR-LIKE) SUPERFAMILY PROTEIN"/>
    <property type="match status" value="1"/>
</dbReference>
<dbReference type="Gramene" id="OE9A016649T1">
    <property type="protein sequence ID" value="OE9A016649C1"/>
    <property type="gene ID" value="OE9A016649"/>
</dbReference>
<dbReference type="Gene3D" id="1.25.40.10">
    <property type="entry name" value="Tetratricopeptide repeat domain"/>
    <property type="match status" value="1"/>
</dbReference>
<proteinExistence type="predicted"/>
<dbReference type="AlphaFoldDB" id="A0A8S0R3H5"/>
<keyword evidence="1" id="KW-0677">Repeat</keyword>
<dbReference type="Pfam" id="PF20431">
    <property type="entry name" value="E_motif"/>
    <property type="match status" value="1"/>
</dbReference>
<name>A0A8S0R3H5_OLEEU</name>
<dbReference type="GO" id="GO:0009451">
    <property type="term" value="P:RNA modification"/>
    <property type="evidence" value="ECO:0007669"/>
    <property type="project" value="InterPro"/>
</dbReference>
<dbReference type="InterPro" id="IPR011990">
    <property type="entry name" value="TPR-like_helical_dom_sf"/>
</dbReference>
<dbReference type="Pfam" id="PF01535">
    <property type="entry name" value="PPR"/>
    <property type="match status" value="1"/>
</dbReference>
<reference evidence="2 3" key="1">
    <citation type="submission" date="2019-12" db="EMBL/GenBank/DDBJ databases">
        <authorList>
            <person name="Alioto T."/>
            <person name="Alioto T."/>
            <person name="Gomez Garrido J."/>
        </authorList>
    </citation>
    <scope>NUCLEOTIDE SEQUENCE [LARGE SCALE GENOMIC DNA]</scope>
</reference>
<dbReference type="InterPro" id="IPR046960">
    <property type="entry name" value="PPR_At4g14850-like_plant"/>
</dbReference>
<gene>
    <name evidence="2" type="ORF">OLEA9_A016649</name>
</gene>
<dbReference type="Proteomes" id="UP000594638">
    <property type="component" value="Unassembled WGS sequence"/>
</dbReference>
<evidence type="ECO:0000256" key="1">
    <source>
        <dbReference type="ARBA" id="ARBA00022737"/>
    </source>
</evidence>
<comment type="caution">
    <text evidence="2">The sequence shown here is derived from an EMBL/GenBank/DDBJ whole genome shotgun (WGS) entry which is preliminary data.</text>
</comment>
<dbReference type="InterPro" id="IPR002885">
    <property type="entry name" value="PPR_rpt"/>
</dbReference>
<evidence type="ECO:0000313" key="3">
    <source>
        <dbReference type="Proteomes" id="UP000594638"/>
    </source>
</evidence>
<evidence type="ECO:0000313" key="2">
    <source>
        <dbReference type="EMBL" id="CAA2973532.1"/>
    </source>
</evidence>
<accession>A0A8S0R3H5</accession>
<organism evidence="2 3">
    <name type="scientific">Olea europaea subsp. europaea</name>
    <dbReference type="NCBI Taxonomy" id="158383"/>
    <lineage>
        <taxon>Eukaryota</taxon>
        <taxon>Viridiplantae</taxon>
        <taxon>Streptophyta</taxon>
        <taxon>Embryophyta</taxon>
        <taxon>Tracheophyta</taxon>
        <taxon>Spermatophyta</taxon>
        <taxon>Magnoliopsida</taxon>
        <taxon>eudicotyledons</taxon>
        <taxon>Gunneridae</taxon>
        <taxon>Pentapetalae</taxon>
        <taxon>asterids</taxon>
        <taxon>lamiids</taxon>
        <taxon>Lamiales</taxon>
        <taxon>Oleaceae</taxon>
        <taxon>Oleeae</taxon>
        <taxon>Olea</taxon>
    </lineage>
</organism>